<dbReference type="Pfam" id="PF13560">
    <property type="entry name" value="HTH_31"/>
    <property type="match status" value="1"/>
</dbReference>
<gene>
    <name evidence="3" type="ORF">ABDB84_14280</name>
</gene>
<evidence type="ECO:0000256" key="1">
    <source>
        <dbReference type="SAM" id="MobiDB-lite"/>
    </source>
</evidence>
<dbReference type="CDD" id="cd00093">
    <property type="entry name" value="HTH_XRE"/>
    <property type="match status" value="1"/>
</dbReference>
<feature type="region of interest" description="Disordered" evidence="1">
    <location>
        <begin position="89"/>
        <end position="113"/>
    </location>
</feature>
<evidence type="ECO:0000313" key="4">
    <source>
        <dbReference type="Proteomes" id="UP001410394"/>
    </source>
</evidence>
<name>A0ABU9Z0P9_9RHOO</name>
<feature type="domain" description="HTH cro/C1-type" evidence="2">
    <location>
        <begin position="24"/>
        <end position="77"/>
    </location>
</feature>
<accession>A0ABU9Z0P9</accession>
<dbReference type="InterPro" id="IPR010982">
    <property type="entry name" value="Lambda_DNA-bd_dom_sf"/>
</dbReference>
<reference evidence="3 4" key="1">
    <citation type="journal article" date="2018" name="Int. J. Syst. Evol. Microbiol.">
        <title>Uliginosibacterium sediminicola sp. nov., isolated from freshwater sediment.</title>
        <authorList>
            <person name="Hwang W.M."/>
            <person name="Kim S.M."/>
            <person name="Kang K."/>
            <person name="Ahn T.Y."/>
        </authorList>
    </citation>
    <scope>NUCLEOTIDE SEQUENCE [LARGE SCALE GENOMIC DNA]</scope>
    <source>
        <strain evidence="3 4">M1-21</strain>
    </source>
</reference>
<evidence type="ECO:0000259" key="2">
    <source>
        <dbReference type="PROSITE" id="PS50943"/>
    </source>
</evidence>
<organism evidence="3 4">
    <name type="scientific">Uliginosibacterium sediminicola</name>
    <dbReference type="NCBI Taxonomy" id="2024550"/>
    <lineage>
        <taxon>Bacteria</taxon>
        <taxon>Pseudomonadati</taxon>
        <taxon>Pseudomonadota</taxon>
        <taxon>Betaproteobacteria</taxon>
        <taxon>Rhodocyclales</taxon>
        <taxon>Zoogloeaceae</taxon>
        <taxon>Uliginosibacterium</taxon>
    </lineage>
</organism>
<dbReference type="InterPro" id="IPR001387">
    <property type="entry name" value="Cro/C1-type_HTH"/>
</dbReference>
<dbReference type="SUPFAM" id="SSF47413">
    <property type="entry name" value="lambda repressor-like DNA-binding domains"/>
    <property type="match status" value="1"/>
</dbReference>
<evidence type="ECO:0000313" key="3">
    <source>
        <dbReference type="EMBL" id="MEN3069651.1"/>
    </source>
</evidence>
<keyword evidence="4" id="KW-1185">Reference proteome</keyword>
<dbReference type="Proteomes" id="UP001410394">
    <property type="component" value="Unassembled WGS sequence"/>
</dbReference>
<dbReference type="Gene3D" id="1.10.260.40">
    <property type="entry name" value="lambda repressor-like DNA-binding domains"/>
    <property type="match status" value="1"/>
</dbReference>
<sequence>MKKQASAALPSLLVAPLHTLGGNLRAARQARGWTIAEAAARSLVSPATYKRLEAGEPSVALGTWITVLHQLQLLDAVLAATAPQADALGEALRARKAPRRVRKSADEDARYDF</sequence>
<dbReference type="EMBL" id="JBDIVE010000008">
    <property type="protein sequence ID" value="MEN3069651.1"/>
    <property type="molecule type" value="Genomic_DNA"/>
</dbReference>
<protein>
    <submittedName>
        <fullName evidence="3">Helix-turn-helix transcriptional regulator</fullName>
    </submittedName>
</protein>
<dbReference type="SMART" id="SM00530">
    <property type="entry name" value="HTH_XRE"/>
    <property type="match status" value="1"/>
</dbReference>
<dbReference type="RefSeq" id="WP_345920424.1">
    <property type="nucleotide sequence ID" value="NZ_JBDIVE010000008.1"/>
</dbReference>
<dbReference type="PROSITE" id="PS50943">
    <property type="entry name" value="HTH_CROC1"/>
    <property type="match status" value="1"/>
</dbReference>
<feature type="compositionally biased region" description="Basic and acidic residues" evidence="1">
    <location>
        <begin position="103"/>
        <end position="113"/>
    </location>
</feature>
<comment type="caution">
    <text evidence="3">The sequence shown here is derived from an EMBL/GenBank/DDBJ whole genome shotgun (WGS) entry which is preliminary data.</text>
</comment>
<proteinExistence type="predicted"/>